<protein>
    <recommendedName>
        <fullName evidence="4 10">4-alpha-glucanotransferase</fullName>
        <ecNumber evidence="3 10">2.4.1.25</ecNumber>
    </recommendedName>
    <alternativeName>
        <fullName evidence="8 10">Amylomaltase</fullName>
    </alternativeName>
    <alternativeName>
        <fullName evidence="9 10">Disproportionating enzyme</fullName>
    </alternativeName>
</protein>
<name>A0A9X4MGU1_9BACT</name>
<reference evidence="11" key="2">
    <citation type="submission" date="2022-10" db="EMBL/GenBank/DDBJ databases">
        <authorList>
            <person name="Aronson H.S."/>
        </authorList>
    </citation>
    <scope>NUCLEOTIDE SEQUENCE</scope>
    <source>
        <strain evidence="11">RS19-109</strain>
    </source>
</reference>
<evidence type="ECO:0000256" key="5">
    <source>
        <dbReference type="ARBA" id="ARBA00022676"/>
    </source>
</evidence>
<evidence type="ECO:0000256" key="1">
    <source>
        <dbReference type="ARBA" id="ARBA00000439"/>
    </source>
</evidence>
<comment type="catalytic activity">
    <reaction evidence="1 10">
        <text>Transfers a segment of a (1-&gt;4)-alpha-D-glucan to a new position in an acceptor, which may be glucose or a (1-&gt;4)-alpha-D-glucan.</text>
        <dbReference type="EC" id="2.4.1.25"/>
    </reaction>
</comment>
<evidence type="ECO:0000313" key="11">
    <source>
        <dbReference type="EMBL" id="MDG4476986.1"/>
    </source>
</evidence>
<dbReference type="AlphaFoldDB" id="A0A9X4MGU1"/>
<evidence type="ECO:0000256" key="10">
    <source>
        <dbReference type="RuleBase" id="RU361207"/>
    </source>
</evidence>
<evidence type="ECO:0000256" key="9">
    <source>
        <dbReference type="ARBA" id="ARBA00031501"/>
    </source>
</evidence>
<keyword evidence="6 10" id="KW-0808">Transferase</keyword>
<dbReference type="InterPro" id="IPR003385">
    <property type="entry name" value="Glyco_hydro_77"/>
</dbReference>
<dbReference type="NCBIfam" id="NF011080">
    <property type="entry name" value="PRK14508.1-3"/>
    <property type="match status" value="1"/>
</dbReference>
<dbReference type="GO" id="GO:0005975">
    <property type="term" value="P:carbohydrate metabolic process"/>
    <property type="evidence" value="ECO:0007669"/>
    <property type="project" value="InterPro"/>
</dbReference>
<dbReference type="Gene3D" id="3.20.20.80">
    <property type="entry name" value="Glycosidases"/>
    <property type="match status" value="1"/>
</dbReference>
<comment type="caution">
    <text evidence="11">The sequence shown here is derived from an EMBL/GenBank/DDBJ whole genome shotgun (WGS) entry which is preliminary data.</text>
</comment>
<dbReference type="PANTHER" id="PTHR32438">
    <property type="entry name" value="4-ALPHA-GLUCANOTRANSFERASE DPE1, CHLOROPLASTIC/AMYLOPLASTIC"/>
    <property type="match status" value="1"/>
</dbReference>
<dbReference type="Pfam" id="PF02446">
    <property type="entry name" value="Glyco_hydro_77"/>
    <property type="match status" value="1"/>
</dbReference>
<evidence type="ECO:0000256" key="3">
    <source>
        <dbReference type="ARBA" id="ARBA00012560"/>
    </source>
</evidence>
<evidence type="ECO:0000313" key="12">
    <source>
        <dbReference type="Proteomes" id="UP001154240"/>
    </source>
</evidence>
<dbReference type="InterPro" id="IPR017853">
    <property type="entry name" value="GH"/>
</dbReference>
<evidence type="ECO:0000256" key="2">
    <source>
        <dbReference type="ARBA" id="ARBA00005684"/>
    </source>
</evidence>
<dbReference type="PANTHER" id="PTHR32438:SF5">
    <property type="entry name" value="4-ALPHA-GLUCANOTRANSFERASE DPE1, CHLOROPLASTIC_AMYLOPLASTIC"/>
    <property type="match status" value="1"/>
</dbReference>
<dbReference type="NCBIfam" id="TIGR00217">
    <property type="entry name" value="malQ"/>
    <property type="match status" value="1"/>
</dbReference>
<keyword evidence="5 10" id="KW-0328">Glycosyltransferase</keyword>
<evidence type="ECO:0000256" key="8">
    <source>
        <dbReference type="ARBA" id="ARBA00031423"/>
    </source>
</evidence>
<dbReference type="SUPFAM" id="SSF51445">
    <property type="entry name" value="(Trans)glycosidases"/>
    <property type="match status" value="1"/>
</dbReference>
<evidence type="ECO:0000256" key="4">
    <source>
        <dbReference type="ARBA" id="ARBA00020295"/>
    </source>
</evidence>
<evidence type="ECO:0000256" key="7">
    <source>
        <dbReference type="ARBA" id="ARBA00023277"/>
    </source>
</evidence>
<sequence length="515" mass="58156">MHTQRSSGLLLHLTSLPGPFGIGTLGKGGFEFIDYLKAAGQSHWQILPYGPVTEISGNSPYMSLSAFAGNPLLIDAAQLVGAGFLRPEQVEIPATFSEYLVDFSAVRDFNEKILARAFLAFRAAGASSPFAAFCQAMEWLDDYALFMALREEFHLQPWFAWPEDIGRRKPEALALWRETLAERILFHKFVQFCFFSQWQILWDYAHCHGIRLIGDIPIYVALDSADVWANQECFLLDRETGQPTHVAGVPPDYFSDTGQRWGNPLFKWYSDRGVLNASLLAWWGQRFRHICQTVDVVRIDHFRGFEAYWQIPASEETAVNGEWIKGPGLPFFNEMKKHLGALPIIAEDLGVITPEVELLRDNLGFPGMKVLQFAFDSDEHNAYLPHNYTTVNCVVYTGTHDNDTTLGWYFSDTVMQSSKARALRYAHSQPGSAIHWDFIRLAYGSVADLVIVPLQDVLGFGSDCRMNIPGTSEGNWRWRCAARFMNDTAARALRDEVVFYNRRPAAPVVSCNKGK</sequence>
<keyword evidence="12" id="KW-1185">Reference proteome</keyword>
<accession>A0A9X4MGU1</accession>
<organism evidence="11 12">
    <name type="scientific">Thiovibrio frasassiensis</name>
    <dbReference type="NCBI Taxonomy" id="2984131"/>
    <lineage>
        <taxon>Bacteria</taxon>
        <taxon>Pseudomonadati</taxon>
        <taxon>Thermodesulfobacteriota</taxon>
        <taxon>Desulfobulbia</taxon>
        <taxon>Desulfobulbales</taxon>
        <taxon>Thiovibrionaceae</taxon>
        <taxon>Thiovibrio</taxon>
    </lineage>
</organism>
<dbReference type="Proteomes" id="UP001154240">
    <property type="component" value="Unassembled WGS sequence"/>
</dbReference>
<dbReference type="EC" id="2.4.1.25" evidence="3 10"/>
<proteinExistence type="inferred from homology"/>
<dbReference type="EMBL" id="JAPHEH010000001">
    <property type="protein sequence ID" value="MDG4476986.1"/>
    <property type="molecule type" value="Genomic_DNA"/>
</dbReference>
<evidence type="ECO:0000256" key="6">
    <source>
        <dbReference type="ARBA" id="ARBA00022679"/>
    </source>
</evidence>
<reference evidence="11" key="1">
    <citation type="journal article" date="2022" name="bioRxiv">
        <title>Thiovibrio frasassiensisgen. nov., sp. nov., an autotrophic, elemental sulfur disproportionating bacterium isolated from sulfidic karst sediment, and proposal of Thiovibrionaceae fam. nov.</title>
        <authorList>
            <person name="Aronson H."/>
            <person name="Thomas C."/>
            <person name="Bhattacharyya M."/>
            <person name="Eckstein S."/>
            <person name="Jensen S."/>
            <person name="Barco R."/>
            <person name="Macalady J."/>
            <person name="Amend J."/>
        </authorList>
    </citation>
    <scope>NUCLEOTIDE SEQUENCE</scope>
    <source>
        <strain evidence="11">RS19-109</strain>
    </source>
</reference>
<dbReference type="GO" id="GO:0004134">
    <property type="term" value="F:4-alpha-glucanotransferase activity"/>
    <property type="evidence" value="ECO:0007669"/>
    <property type="project" value="UniProtKB-EC"/>
</dbReference>
<comment type="similarity">
    <text evidence="2 10">Belongs to the disproportionating enzyme family.</text>
</comment>
<gene>
    <name evidence="11" type="primary">malQ</name>
    <name evidence="11" type="ORF">OLX77_12565</name>
</gene>
<dbReference type="RefSeq" id="WP_307633951.1">
    <property type="nucleotide sequence ID" value="NZ_JAPHEH010000001.1"/>
</dbReference>
<keyword evidence="7 10" id="KW-0119">Carbohydrate metabolism</keyword>